<reference evidence="1 2" key="1">
    <citation type="submission" date="2015-09" db="EMBL/GenBank/DDBJ databases">
        <title>Draft genome of the parasitic nematode Teladorsagia circumcincta isolate WARC Sus (inbred).</title>
        <authorList>
            <person name="Mitreva M."/>
        </authorList>
    </citation>
    <scope>NUCLEOTIDE SEQUENCE [LARGE SCALE GENOMIC DNA]</scope>
    <source>
        <strain evidence="1 2">S</strain>
    </source>
</reference>
<evidence type="ECO:0000313" key="2">
    <source>
        <dbReference type="Proteomes" id="UP000230423"/>
    </source>
</evidence>
<dbReference type="EMBL" id="KZ345044">
    <property type="protein sequence ID" value="PIO76559.1"/>
    <property type="molecule type" value="Genomic_DNA"/>
</dbReference>
<feature type="non-terminal residue" evidence="1">
    <location>
        <position position="1"/>
    </location>
</feature>
<dbReference type="AlphaFoldDB" id="A0A2G9V229"/>
<organism evidence="1 2">
    <name type="scientific">Teladorsagia circumcincta</name>
    <name type="common">Brown stomach worm</name>
    <name type="synonym">Ostertagia circumcincta</name>
    <dbReference type="NCBI Taxonomy" id="45464"/>
    <lineage>
        <taxon>Eukaryota</taxon>
        <taxon>Metazoa</taxon>
        <taxon>Ecdysozoa</taxon>
        <taxon>Nematoda</taxon>
        <taxon>Chromadorea</taxon>
        <taxon>Rhabditida</taxon>
        <taxon>Rhabditina</taxon>
        <taxon>Rhabditomorpha</taxon>
        <taxon>Strongyloidea</taxon>
        <taxon>Trichostrongylidae</taxon>
        <taxon>Teladorsagia</taxon>
    </lineage>
</organism>
<accession>A0A2G9V229</accession>
<protein>
    <submittedName>
        <fullName evidence="1">Uncharacterized protein</fullName>
    </submittedName>
</protein>
<gene>
    <name evidence="1" type="ORF">TELCIR_01388</name>
</gene>
<proteinExistence type="predicted"/>
<name>A0A2G9V229_TELCI</name>
<dbReference type="Proteomes" id="UP000230423">
    <property type="component" value="Unassembled WGS sequence"/>
</dbReference>
<evidence type="ECO:0000313" key="1">
    <source>
        <dbReference type="EMBL" id="PIO76559.1"/>
    </source>
</evidence>
<sequence length="123" mass="13279">LFPKTVWWNFRVETVDKQHQPQIEKANVLVEAQERLIVLFGLQEKAELKACAPLAPGEVYSTSFCATRENPSRFAKAGMEAPTAIAAGPAPAAPAAQPKSAAYQYQGNGVRGTFVTSVSERSS</sequence>
<keyword evidence="2" id="KW-1185">Reference proteome</keyword>